<name>A0AA38MIB1_9CUCU</name>
<organism evidence="17 18">
    <name type="scientific">Zophobas morio</name>
    <dbReference type="NCBI Taxonomy" id="2755281"/>
    <lineage>
        <taxon>Eukaryota</taxon>
        <taxon>Metazoa</taxon>
        <taxon>Ecdysozoa</taxon>
        <taxon>Arthropoda</taxon>
        <taxon>Hexapoda</taxon>
        <taxon>Insecta</taxon>
        <taxon>Pterygota</taxon>
        <taxon>Neoptera</taxon>
        <taxon>Endopterygota</taxon>
        <taxon>Coleoptera</taxon>
        <taxon>Polyphaga</taxon>
        <taxon>Cucujiformia</taxon>
        <taxon>Tenebrionidae</taxon>
        <taxon>Zophobas</taxon>
    </lineage>
</organism>
<evidence type="ECO:0000256" key="9">
    <source>
        <dbReference type="ARBA" id="ARBA00023004"/>
    </source>
</evidence>
<evidence type="ECO:0000256" key="2">
    <source>
        <dbReference type="ARBA" id="ARBA00022448"/>
    </source>
</evidence>
<evidence type="ECO:0000256" key="8">
    <source>
        <dbReference type="ARBA" id="ARBA00022982"/>
    </source>
</evidence>
<evidence type="ECO:0000256" key="13">
    <source>
        <dbReference type="ARBA" id="ARBA00039806"/>
    </source>
</evidence>
<dbReference type="EMBL" id="JALNTZ010000003">
    <property type="protein sequence ID" value="KAJ3657591.1"/>
    <property type="molecule type" value="Genomic_DNA"/>
</dbReference>
<comment type="subcellular location">
    <subcellularLocation>
        <location evidence="1">Endoplasmic reticulum membrane</location>
        <topology evidence="1">Single-pass membrane protein</topology>
        <orientation evidence="1">Cytoplasmic side</orientation>
    </subcellularLocation>
    <subcellularLocation>
        <location evidence="11">Microsome membrane</location>
        <topology evidence="11">Single-pass membrane protein</topology>
        <orientation evidence="11">Cytoplasmic side</orientation>
    </subcellularLocation>
</comment>
<evidence type="ECO:0000313" key="18">
    <source>
        <dbReference type="Proteomes" id="UP001168821"/>
    </source>
</evidence>
<reference evidence="17" key="1">
    <citation type="journal article" date="2023" name="G3 (Bethesda)">
        <title>Whole genome assemblies of Zophobas morio and Tenebrio molitor.</title>
        <authorList>
            <person name="Kaur S."/>
            <person name="Stinson S.A."/>
            <person name="diCenzo G.C."/>
        </authorList>
    </citation>
    <scope>NUCLEOTIDE SEQUENCE</scope>
    <source>
        <strain evidence="17">QUZm001</strain>
    </source>
</reference>
<evidence type="ECO:0000313" key="17">
    <source>
        <dbReference type="EMBL" id="KAJ3657591.1"/>
    </source>
</evidence>
<comment type="caution">
    <text evidence="17">The sequence shown here is derived from an EMBL/GenBank/DDBJ whole genome shotgun (WGS) entry which is preliminary data.</text>
</comment>
<dbReference type="SMART" id="SM01117">
    <property type="entry name" value="Cyt-b5"/>
    <property type="match status" value="1"/>
</dbReference>
<evidence type="ECO:0000256" key="11">
    <source>
        <dbReference type="ARBA" id="ARBA00037877"/>
    </source>
</evidence>
<keyword evidence="8" id="KW-0249">Electron transport</keyword>
<dbReference type="Gene3D" id="3.10.120.10">
    <property type="entry name" value="Cytochrome b5-like heme/steroid binding domain"/>
    <property type="match status" value="1"/>
</dbReference>
<dbReference type="Pfam" id="PF00173">
    <property type="entry name" value="Cyt-b5"/>
    <property type="match status" value="1"/>
</dbReference>
<keyword evidence="9 14" id="KW-0408">Iron</keyword>
<evidence type="ECO:0000256" key="7">
    <source>
        <dbReference type="ARBA" id="ARBA00022848"/>
    </source>
</evidence>
<feature type="compositionally biased region" description="Basic and acidic residues" evidence="15">
    <location>
        <begin position="78"/>
        <end position="87"/>
    </location>
</feature>
<keyword evidence="4" id="KW-0812">Transmembrane</keyword>
<accession>A0AA38MIB1</accession>
<dbReference type="GO" id="GO:0046872">
    <property type="term" value="F:metal ion binding"/>
    <property type="evidence" value="ECO:0007669"/>
    <property type="project" value="UniProtKB-UniRule"/>
</dbReference>
<evidence type="ECO:0000256" key="1">
    <source>
        <dbReference type="ARBA" id="ARBA00004131"/>
    </source>
</evidence>
<evidence type="ECO:0000256" key="14">
    <source>
        <dbReference type="RuleBase" id="RU362121"/>
    </source>
</evidence>
<keyword evidence="7" id="KW-0492">Microsome</keyword>
<keyword evidence="3 14" id="KW-0349">Heme</keyword>
<keyword evidence="5 14" id="KW-0479">Metal-binding</keyword>
<feature type="domain" description="Cytochrome b5 heme-binding" evidence="16">
    <location>
        <begin position="3"/>
        <end position="81"/>
    </location>
</feature>
<keyword evidence="18" id="KW-1185">Reference proteome</keyword>
<dbReference type="PROSITE" id="PS00191">
    <property type="entry name" value="CYTOCHROME_B5_1"/>
    <property type="match status" value="1"/>
</dbReference>
<keyword evidence="10" id="KW-0472">Membrane</keyword>
<dbReference type="GO" id="GO:0020037">
    <property type="term" value="F:heme binding"/>
    <property type="evidence" value="ECO:0007669"/>
    <property type="project" value="UniProtKB-UniRule"/>
</dbReference>
<dbReference type="AlphaFoldDB" id="A0AA38MIB1"/>
<dbReference type="PROSITE" id="PS50255">
    <property type="entry name" value="CYTOCHROME_B5_2"/>
    <property type="match status" value="1"/>
</dbReference>
<dbReference type="GO" id="GO:0005789">
    <property type="term" value="C:endoplasmic reticulum membrane"/>
    <property type="evidence" value="ECO:0007669"/>
    <property type="project" value="UniProtKB-SubCell"/>
</dbReference>
<dbReference type="InterPro" id="IPR018506">
    <property type="entry name" value="Cyt_B5_heme-BS"/>
</dbReference>
<gene>
    <name evidence="17" type="ORF">Zmor_009380</name>
</gene>
<dbReference type="PANTHER" id="PTHR19359:SF150">
    <property type="entry name" value="CYTOCHROME B5"/>
    <property type="match status" value="1"/>
</dbReference>
<dbReference type="PRINTS" id="PR00363">
    <property type="entry name" value="CYTOCHROMEB5"/>
</dbReference>
<dbReference type="PANTHER" id="PTHR19359">
    <property type="entry name" value="CYTOCHROME B5"/>
    <property type="match status" value="1"/>
</dbReference>
<proteinExistence type="inferred from homology"/>
<evidence type="ECO:0000259" key="16">
    <source>
        <dbReference type="PROSITE" id="PS50255"/>
    </source>
</evidence>
<keyword evidence="2" id="KW-0813">Transport</keyword>
<evidence type="ECO:0000256" key="15">
    <source>
        <dbReference type="SAM" id="MobiDB-lite"/>
    </source>
</evidence>
<dbReference type="InterPro" id="IPR050668">
    <property type="entry name" value="Cytochrome_b5"/>
</dbReference>
<comment type="similarity">
    <text evidence="12 14">Belongs to the cytochrome b5 family.</text>
</comment>
<dbReference type="FunFam" id="3.10.120.10:FF:000007">
    <property type="entry name" value="Sulfite oxidase, mitochondrial"/>
    <property type="match status" value="1"/>
</dbReference>
<evidence type="ECO:0000256" key="5">
    <source>
        <dbReference type="ARBA" id="ARBA00022723"/>
    </source>
</evidence>
<keyword evidence="6" id="KW-0256">Endoplasmic reticulum</keyword>
<evidence type="ECO:0000256" key="6">
    <source>
        <dbReference type="ARBA" id="ARBA00022824"/>
    </source>
</evidence>
<evidence type="ECO:0000256" key="4">
    <source>
        <dbReference type="ARBA" id="ARBA00022692"/>
    </source>
</evidence>
<protein>
    <recommendedName>
        <fullName evidence="13">Cytochrome b5</fullName>
    </recommendedName>
</protein>
<feature type="region of interest" description="Disordered" evidence="15">
    <location>
        <begin position="78"/>
        <end position="99"/>
    </location>
</feature>
<sequence length="116" mass="12840">METTLYSLDEVSKNDGKGGNRVWIIIKDAVYDVTDFIDEHPGGGDLIQEWAGKDGTKDFDDAGHSGDAKKDLKKYKIGELREEDRKQKQAKAGAKTENPELQNRSFCSVISCGLFG</sequence>
<evidence type="ECO:0000256" key="10">
    <source>
        <dbReference type="ARBA" id="ARBA00023136"/>
    </source>
</evidence>
<dbReference type="SUPFAM" id="SSF55856">
    <property type="entry name" value="Cytochrome b5-like heme/steroid binding domain"/>
    <property type="match status" value="1"/>
</dbReference>
<dbReference type="Proteomes" id="UP001168821">
    <property type="component" value="Unassembled WGS sequence"/>
</dbReference>
<evidence type="ECO:0000256" key="12">
    <source>
        <dbReference type="ARBA" id="ARBA00038168"/>
    </source>
</evidence>
<dbReference type="InterPro" id="IPR036400">
    <property type="entry name" value="Cyt_B5-like_heme/steroid_sf"/>
</dbReference>
<dbReference type="InterPro" id="IPR001199">
    <property type="entry name" value="Cyt_B5-like_heme/steroid-bd"/>
</dbReference>
<evidence type="ECO:0000256" key="3">
    <source>
        <dbReference type="ARBA" id="ARBA00022617"/>
    </source>
</evidence>